<dbReference type="SUPFAM" id="SSF52540">
    <property type="entry name" value="P-loop containing nucleoside triphosphate hydrolases"/>
    <property type="match status" value="2"/>
</dbReference>
<sequence length="521" mass="56020">MTGIDGIPRIPTGINGFDQIALGGLPEGRSTLVAGTTGSGKTLFAIEFLARGVQNHGDPGVFVTFEEDPDDIRTNVASLGFPIAEWEKAGKWAFVDASASLAQEAPTIGSYDLGALAARITHAVRRIGARRVTLDSIGAVLTNFTGTGVVRHELFRIVSALNSLGVTTVVTAERAEEYNSVSRFGVEEFVLDNVIILRNVLRQERRRRTVEIVKFRGTSHRTGEWLFTIGPQEGIVIMPLAFLQPRERASTERVSSGNADLDAMCGGGFFRDSIVLLTGPTGTGKTLTSLFFAASAVEAGERCLLQTFDETREQLSRNAASWGLDLDAMEASGLLRVVSEYPEVASPEEHFLRVRRVIEEFRPSRVAIDTLSALERIVSSRALLDFVIALGAVLRRHEITTLLTSAPTGRVTPTVTPAIAMEVASLTDVTILMRYVEAQGQIQRGIAVLQTRGSGHDHSIRRFEIDDTGMHIGEPMSDLSNVLSAAYPPSGGGLDHGGSPPGGEPQGAPWSARRPEPGPDG</sequence>
<evidence type="ECO:0000259" key="8">
    <source>
        <dbReference type="PROSITE" id="PS51146"/>
    </source>
</evidence>
<reference evidence="9 10" key="1">
    <citation type="submission" date="2024-06" db="EMBL/GenBank/DDBJ databases">
        <title>The Natural Products Discovery Center: Release of the First 8490 Sequenced Strains for Exploring Actinobacteria Biosynthetic Diversity.</title>
        <authorList>
            <person name="Kalkreuter E."/>
            <person name="Kautsar S.A."/>
            <person name="Yang D."/>
            <person name="Bader C.D."/>
            <person name="Teijaro C.N."/>
            <person name="Fluegel L."/>
            <person name="Davis C.M."/>
            <person name="Simpson J.R."/>
            <person name="Lauterbach L."/>
            <person name="Steele A.D."/>
            <person name="Gui C."/>
            <person name="Meng S."/>
            <person name="Li G."/>
            <person name="Viehrig K."/>
            <person name="Ye F."/>
            <person name="Su P."/>
            <person name="Kiefer A.F."/>
            <person name="Nichols A."/>
            <person name="Cepeda A.J."/>
            <person name="Yan W."/>
            <person name="Fan B."/>
            <person name="Jiang Y."/>
            <person name="Adhikari A."/>
            <person name="Zheng C.-J."/>
            <person name="Schuster L."/>
            <person name="Cowan T.M."/>
            <person name="Smanski M.J."/>
            <person name="Chevrette M.G."/>
            <person name="De Carvalho L.P.S."/>
            <person name="Shen B."/>
        </authorList>
    </citation>
    <scope>NUCLEOTIDE SEQUENCE [LARGE SCALE GENOMIC DNA]</scope>
    <source>
        <strain evidence="9 10">NPDC046838</strain>
    </source>
</reference>
<feature type="compositionally biased region" description="Gly residues" evidence="7">
    <location>
        <begin position="490"/>
        <end position="505"/>
    </location>
</feature>
<evidence type="ECO:0000313" key="10">
    <source>
        <dbReference type="Proteomes" id="UP001551176"/>
    </source>
</evidence>
<dbReference type="EMBL" id="JBEYXV010000003">
    <property type="protein sequence ID" value="MEU6820466.1"/>
    <property type="molecule type" value="Genomic_DNA"/>
</dbReference>
<organism evidence="9 10">
    <name type="scientific">Streptomyces atriruber</name>
    <dbReference type="NCBI Taxonomy" id="545121"/>
    <lineage>
        <taxon>Bacteria</taxon>
        <taxon>Bacillati</taxon>
        <taxon>Actinomycetota</taxon>
        <taxon>Actinomycetes</taxon>
        <taxon>Kitasatosporales</taxon>
        <taxon>Streptomycetaceae</taxon>
        <taxon>Streptomyces</taxon>
    </lineage>
</organism>
<dbReference type="PIRSF" id="PIRSF039117">
    <property type="entry name" value="KaiC"/>
    <property type="match status" value="1"/>
</dbReference>
<dbReference type="EC" id="2.7.11.1" evidence="1"/>
<dbReference type="Proteomes" id="UP001551176">
    <property type="component" value="Unassembled WGS sequence"/>
</dbReference>
<evidence type="ECO:0000256" key="4">
    <source>
        <dbReference type="ARBA" id="ARBA00022737"/>
    </source>
</evidence>
<dbReference type="InterPro" id="IPR030665">
    <property type="entry name" value="KaiC"/>
</dbReference>
<evidence type="ECO:0000256" key="3">
    <source>
        <dbReference type="ARBA" id="ARBA00022679"/>
    </source>
</evidence>
<protein>
    <recommendedName>
        <fullName evidence="1">non-specific serine/threonine protein kinase</fullName>
        <ecNumber evidence="1">2.7.11.1</ecNumber>
    </recommendedName>
</protein>
<evidence type="ECO:0000256" key="1">
    <source>
        <dbReference type="ARBA" id="ARBA00012513"/>
    </source>
</evidence>
<feature type="region of interest" description="Disordered" evidence="7">
    <location>
        <begin position="481"/>
        <end position="521"/>
    </location>
</feature>
<dbReference type="InterPro" id="IPR014774">
    <property type="entry name" value="KaiC-like_dom"/>
</dbReference>
<comment type="caution">
    <text evidence="9">The sequence shown here is derived from an EMBL/GenBank/DDBJ whole genome shotgun (WGS) entry which is preliminary data.</text>
</comment>
<dbReference type="SMART" id="SM00382">
    <property type="entry name" value="AAA"/>
    <property type="match status" value="2"/>
</dbReference>
<dbReference type="PANTHER" id="PTHR42926">
    <property type="match status" value="1"/>
</dbReference>
<dbReference type="InterPro" id="IPR010624">
    <property type="entry name" value="KaiC_dom"/>
</dbReference>
<evidence type="ECO:0000256" key="5">
    <source>
        <dbReference type="ARBA" id="ARBA00022777"/>
    </source>
</evidence>
<dbReference type="PANTHER" id="PTHR42926:SF1">
    <property type="entry name" value="CIRCADIAN CLOCK OSCILLATOR PROTEIN KAIC 1"/>
    <property type="match status" value="1"/>
</dbReference>
<dbReference type="NCBIfam" id="NF006799">
    <property type="entry name" value="PRK09302.1"/>
    <property type="match status" value="1"/>
</dbReference>
<dbReference type="GO" id="GO:0004674">
    <property type="term" value="F:protein serine/threonine kinase activity"/>
    <property type="evidence" value="ECO:0007669"/>
    <property type="project" value="UniProtKB-EC"/>
</dbReference>
<keyword evidence="10" id="KW-1185">Reference proteome</keyword>
<evidence type="ECO:0000256" key="2">
    <source>
        <dbReference type="ARBA" id="ARBA00022553"/>
    </source>
</evidence>
<dbReference type="InterPro" id="IPR051347">
    <property type="entry name" value="Circadian_clock_KaiC-rel"/>
</dbReference>
<evidence type="ECO:0000256" key="7">
    <source>
        <dbReference type="SAM" id="MobiDB-lite"/>
    </source>
</evidence>
<keyword evidence="2" id="KW-0597">Phosphoprotein</keyword>
<keyword evidence="3 9" id="KW-0808">Transferase</keyword>
<proteinExistence type="predicted"/>
<dbReference type="Gene3D" id="3.40.50.300">
    <property type="entry name" value="P-loop containing nucleotide triphosphate hydrolases"/>
    <property type="match status" value="2"/>
</dbReference>
<accession>A0ABV3BHM6</accession>
<evidence type="ECO:0000256" key="6">
    <source>
        <dbReference type="ARBA" id="ARBA00022801"/>
    </source>
</evidence>
<keyword evidence="6" id="KW-0378">Hydrolase</keyword>
<keyword evidence="4" id="KW-0677">Repeat</keyword>
<dbReference type="PROSITE" id="PS51146">
    <property type="entry name" value="KAIC"/>
    <property type="match status" value="2"/>
</dbReference>
<dbReference type="Pfam" id="PF06745">
    <property type="entry name" value="ATPase"/>
    <property type="match status" value="2"/>
</dbReference>
<evidence type="ECO:0000313" key="9">
    <source>
        <dbReference type="EMBL" id="MEU6820466.1"/>
    </source>
</evidence>
<dbReference type="RefSeq" id="WP_359346030.1">
    <property type="nucleotide sequence ID" value="NZ_JBEYXV010000003.1"/>
</dbReference>
<keyword evidence="5" id="KW-0418">Kinase</keyword>
<feature type="domain" description="KaiC" evidence="8">
    <location>
        <begin position="8"/>
        <end position="251"/>
    </location>
</feature>
<dbReference type="InterPro" id="IPR003593">
    <property type="entry name" value="AAA+_ATPase"/>
</dbReference>
<name>A0ABV3BHM6_9ACTN</name>
<gene>
    <name evidence="9" type="primary">kaiC</name>
    <name evidence="9" type="ORF">ABZ921_07540</name>
</gene>
<feature type="domain" description="KaiC" evidence="8">
    <location>
        <begin position="252"/>
        <end position="486"/>
    </location>
</feature>
<dbReference type="InterPro" id="IPR027417">
    <property type="entry name" value="P-loop_NTPase"/>
</dbReference>